<dbReference type="AlphaFoldDB" id="X1M8Q8"/>
<evidence type="ECO:0000313" key="1">
    <source>
        <dbReference type="EMBL" id="GAI14456.1"/>
    </source>
</evidence>
<reference evidence="1" key="1">
    <citation type="journal article" date="2014" name="Front. Microbiol.">
        <title>High frequency of phylogenetically diverse reductive dehalogenase-homologous genes in deep subseafloor sedimentary metagenomes.</title>
        <authorList>
            <person name="Kawai M."/>
            <person name="Futagami T."/>
            <person name="Toyoda A."/>
            <person name="Takaki Y."/>
            <person name="Nishi S."/>
            <person name="Hori S."/>
            <person name="Arai W."/>
            <person name="Tsubouchi T."/>
            <person name="Morono Y."/>
            <person name="Uchiyama I."/>
            <person name="Ito T."/>
            <person name="Fujiyama A."/>
            <person name="Inagaki F."/>
            <person name="Takami H."/>
        </authorList>
    </citation>
    <scope>NUCLEOTIDE SEQUENCE</scope>
    <source>
        <strain evidence="1">Expedition CK06-06</strain>
    </source>
</reference>
<evidence type="ECO:0008006" key="2">
    <source>
        <dbReference type="Google" id="ProtNLM"/>
    </source>
</evidence>
<name>X1M8Q8_9ZZZZ</name>
<dbReference type="EMBL" id="BARV01007922">
    <property type="protein sequence ID" value="GAI14456.1"/>
    <property type="molecule type" value="Genomic_DNA"/>
</dbReference>
<proteinExistence type="predicted"/>
<feature type="non-terminal residue" evidence="1">
    <location>
        <position position="89"/>
    </location>
</feature>
<comment type="caution">
    <text evidence="1">The sequence shown here is derived from an EMBL/GenBank/DDBJ whole genome shotgun (WGS) entry which is preliminary data.</text>
</comment>
<sequence>MDYVRANPFEDAVKNYPEFPEVPDRCYTVLADGKIAGIFGLFIMWEGVGELWLMLTKDYMDFGVSGFKIYKIIEDRINRMISENNIVRA</sequence>
<protein>
    <recommendedName>
        <fullName evidence="2">N-acetyltransferase domain-containing protein</fullName>
    </recommendedName>
</protein>
<gene>
    <name evidence="1" type="ORF">S06H3_16047</name>
</gene>
<accession>X1M8Q8</accession>
<organism evidence="1">
    <name type="scientific">marine sediment metagenome</name>
    <dbReference type="NCBI Taxonomy" id="412755"/>
    <lineage>
        <taxon>unclassified sequences</taxon>
        <taxon>metagenomes</taxon>
        <taxon>ecological metagenomes</taxon>
    </lineage>
</organism>